<accession>A0A9D6HR35</accession>
<name>A0A9D6HR35_9BACT</name>
<protein>
    <submittedName>
        <fullName evidence="1">Uncharacterized protein</fullName>
    </submittedName>
</protein>
<evidence type="ECO:0000313" key="1">
    <source>
        <dbReference type="EMBL" id="MBI2052474.1"/>
    </source>
</evidence>
<sequence length="59" mass="7087">MIKLQEQMVILRDMVAKNTEDIEIIKMGVDLIKNNLKRKVDIDEFTALERRVVFLEKRR</sequence>
<dbReference type="Proteomes" id="UP000786662">
    <property type="component" value="Unassembled WGS sequence"/>
</dbReference>
<comment type="caution">
    <text evidence="1">The sequence shown here is derived from an EMBL/GenBank/DDBJ whole genome shotgun (WGS) entry which is preliminary data.</text>
</comment>
<reference evidence="1" key="1">
    <citation type="submission" date="2020-07" db="EMBL/GenBank/DDBJ databases">
        <title>Huge and variable diversity of episymbiotic CPR bacteria and DPANN archaea in groundwater ecosystems.</title>
        <authorList>
            <person name="He C.Y."/>
            <person name="Keren R."/>
            <person name="Whittaker M."/>
            <person name="Farag I.F."/>
            <person name="Doudna J."/>
            <person name="Cate J.H.D."/>
            <person name="Banfield J.F."/>
        </authorList>
    </citation>
    <scope>NUCLEOTIDE SEQUENCE</scope>
    <source>
        <strain evidence="1">NC_groundwater_191_Ag_S-0.1um_45_8</strain>
    </source>
</reference>
<organism evidence="1 2">
    <name type="scientific">Candidatus Sungiibacteriota bacterium</name>
    <dbReference type="NCBI Taxonomy" id="2750080"/>
    <lineage>
        <taxon>Bacteria</taxon>
        <taxon>Candidatus Sungiibacteriota</taxon>
    </lineage>
</organism>
<proteinExistence type="predicted"/>
<dbReference type="EMBL" id="JACOYY010000065">
    <property type="protein sequence ID" value="MBI2052474.1"/>
    <property type="molecule type" value="Genomic_DNA"/>
</dbReference>
<evidence type="ECO:0000313" key="2">
    <source>
        <dbReference type="Proteomes" id="UP000786662"/>
    </source>
</evidence>
<gene>
    <name evidence="1" type="ORF">HYT38_02220</name>
</gene>
<dbReference type="AlphaFoldDB" id="A0A9D6HR35"/>